<sequence length="201" mass="21590">MAVQKFSGAFIKKPYRKGGRNMTALAAWVRERTLAERLLVLGVANLLLIACAQVRIQLPFTPVPITGQTLGVLLAGALLGSRYGTAVVAAYVAQGLIGLPVFAGWKGGITALFGPTGGYILGFIPAAFLVGWLLERGWHRKLSTIVTAFVIGNATIYAFGLPWLAFFVGWQQVLQMGLLPFLPGDFLKLMVAVSVTRSLSR</sequence>
<feature type="transmembrane region" description="Helical" evidence="3">
    <location>
        <begin position="86"/>
        <end position="105"/>
    </location>
</feature>
<keyword evidence="3" id="KW-0812">Transmembrane</keyword>
<feature type="transmembrane region" description="Helical" evidence="3">
    <location>
        <begin position="38"/>
        <end position="56"/>
    </location>
</feature>
<evidence type="ECO:0000313" key="4">
    <source>
        <dbReference type="EMBL" id="MCS3919179.1"/>
    </source>
</evidence>
<accession>A0ABT2ENB9</accession>
<keyword evidence="2" id="KW-1003">Cell membrane</keyword>
<evidence type="ECO:0000256" key="1">
    <source>
        <dbReference type="ARBA" id="ARBA00010692"/>
    </source>
</evidence>
<protein>
    <recommendedName>
        <fullName evidence="2">Biotin transporter</fullName>
    </recommendedName>
</protein>
<reference evidence="4 5" key="1">
    <citation type="submission" date="2022-08" db="EMBL/GenBank/DDBJ databases">
        <title>Bacterial and archaeal communities from various locations to study Microbial Dark Matter (Phase II).</title>
        <authorList>
            <person name="Stepanauskas R."/>
        </authorList>
    </citation>
    <scope>NUCLEOTIDE SEQUENCE [LARGE SCALE GENOMIC DNA]</scope>
    <source>
        <strain evidence="4 5">PD1</strain>
    </source>
</reference>
<comment type="caution">
    <text evidence="4">The sequence shown here is derived from an EMBL/GenBank/DDBJ whole genome shotgun (WGS) entry which is preliminary data.</text>
</comment>
<evidence type="ECO:0000256" key="3">
    <source>
        <dbReference type="SAM" id="Phobius"/>
    </source>
</evidence>
<dbReference type="RefSeq" id="WP_259095370.1">
    <property type="nucleotide sequence ID" value="NZ_CP130454.1"/>
</dbReference>
<keyword evidence="3" id="KW-1133">Transmembrane helix</keyword>
<evidence type="ECO:0000313" key="5">
    <source>
        <dbReference type="Proteomes" id="UP001204798"/>
    </source>
</evidence>
<evidence type="ECO:0000256" key="2">
    <source>
        <dbReference type="PIRNR" id="PIRNR016661"/>
    </source>
</evidence>
<keyword evidence="2 3" id="KW-0472">Membrane</keyword>
<dbReference type="Pfam" id="PF02632">
    <property type="entry name" value="BioY"/>
    <property type="match status" value="1"/>
</dbReference>
<keyword evidence="5" id="KW-1185">Reference proteome</keyword>
<feature type="transmembrane region" description="Helical" evidence="3">
    <location>
        <begin position="117"/>
        <end position="134"/>
    </location>
</feature>
<comment type="subcellular location">
    <subcellularLocation>
        <location evidence="2">Cell membrane</location>
        <topology evidence="2">Multi-pass membrane protein</topology>
    </subcellularLocation>
</comment>
<dbReference type="PIRSF" id="PIRSF016661">
    <property type="entry name" value="BioY"/>
    <property type="match status" value="1"/>
</dbReference>
<keyword evidence="2" id="KW-0813">Transport</keyword>
<organism evidence="4 5">
    <name type="scientific">Candidatus Fervidibacter sacchari</name>
    <dbReference type="NCBI Taxonomy" id="1448929"/>
    <lineage>
        <taxon>Bacteria</taxon>
        <taxon>Candidatus Fervidibacterota</taxon>
        <taxon>Candidatus Fervidibacter</taxon>
    </lineage>
</organism>
<dbReference type="EMBL" id="JANUCP010000002">
    <property type="protein sequence ID" value="MCS3919179.1"/>
    <property type="molecule type" value="Genomic_DNA"/>
</dbReference>
<dbReference type="InterPro" id="IPR003784">
    <property type="entry name" value="BioY"/>
</dbReference>
<comment type="similarity">
    <text evidence="1 2">Belongs to the BioY family.</text>
</comment>
<proteinExistence type="inferred from homology"/>
<dbReference type="PANTHER" id="PTHR34295">
    <property type="entry name" value="BIOTIN TRANSPORTER BIOY"/>
    <property type="match status" value="1"/>
</dbReference>
<dbReference type="PANTHER" id="PTHR34295:SF1">
    <property type="entry name" value="BIOTIN TRANSPORTER BIOY"/>
    <property type="match status" value="1"/>
</dbReference>
<dbReference type="Gene3D" id="1.10.1760.20">
    <property type="match status" value="1"/>
</dbReference>
<name>A0ABT2ENB9_9BACT</name>
<dbReference type="Proteomes" id="UP001204798">
    <property type="component" value="Unassembled WGS sequence"/>
</dbReference>
<feature type="transmembrane region" description="Helical" evidence="3">
    <location>
        <begin position="146"/>
        <end position="170"/>
    </location>
</feature>
<gene>
    <name evidence="4" type="ORF">M2350_001579</name>
</gene>